<dbReference type="PANTHER" id="PTHR32089:SF114">
    <property type="entry name" value="METHYL-ACCEPTING CHEMOTAXIS PROTEIN MCPB"/>
    <property type="match status" value="1"/>
</dbReference>
<evidence type="ECO:0000256" key="7">
    <source>
        <dbReference type="ARBA" id="ARBA00023224"/>
    </source>
</evidence>
<keyword evidence="4 10" id="KW-0812">Transmembrane</keyword>
<dbReference type="EMBL" id="BMJT01000015">
    <property type="protein sequence ID" value="GGG33481.1"/>
    <property type="molecule type" value="Genomic_DNA"/>
</dbReference>
<name>A0A917GAC9_9BACI</name>
<dbReference type="Proteomes" id="UP000616608">
    <property type="component" value="Unassembled WGS sequence"/>
</dbReference>
<evidence type="ECO:0000259" key="12">
    <source>
        <dbReference type="PROSITE" id="PS50885"/>
    </source>
</evidence>
<reference evidence="13" key="1">
    <citation type="journal article" date="2014" name="Int. J. Syst. Evol. Microbiol.">
        <title>Complete genome sequence of Corynebacterium casei LMG S-19264T (=DSM 44701T), isolated from a smear-ripened cheese.</title>
        <authorList>
            <consortium name="US DOE Joint Genome Institute (JGI-PGF)"/>
            <person name="Walter F."/>
            <person name="Albersmeier A."/>
            <person name="Kalinowski J."/>
            <person name="Ruckert C."/>
        </authorList>
    </citation>
    <scope>NUCLEOTIDE SEQUENCE</scope>
    <source>
        <strain evidence="13">CGMCC 1.15760</strain>
    </source>
</reference>
<dbReference type="InterPro" id="IPR004089">
    <property type="entry name" value="MCPsignal_dom"/>
</dbReference>
<evidence type="ECO:0000313" key="13">
    <source>
        <dbReference type="EMBL" id="GGG33481.1"/>
    </source>
</evidence>
<evidence type="ECO:0000256" key="1">
    <source>
        <dbReference type="ARBA" id="ARBA00004651"/>
    </source>
</evidence>
<comment type="similarity">
    <text evidence="8">Belongs to the methyl-accepting chemotaxis (MCP) protein family.</text>
</comment>
<gene>
    <name evidence="13" type="primary">mcpC</name>
    <name evidence="13" type="ORF">GCM10007425_30210</name>
</gene>
<dbReference type="Gene3D" id="3.30.450.20">
    <property type="entry name" value="PAS domain"/>
    <property type="match status" value="2"/>
</dbReference>
<dbReference type="Pfam" id="PF00672">
    <property type="entry name" value="HAMP"/>
    <property type="match status" value="1"/>
</dbReference>
<keyword evidence="3" id="KW-0145">Chemotaxis</keyword>
<dbReference type="GO" id="GO:0007165">
    <property type="term" value="P:signal transduction"/>
    <property type="evidence" value="ECO:0007669"/>
    <property type="project" value="UniProtKB-KW"/>
</dbReference>
<evidence type="ECO:0000256" key="3">
    <source>
        <dbReference type="ARBA" id="ARBA00022500"/>
    </source>
</evidence>
<feature type="transmembrane region" description="Helical" evidence="10">
    <location>
        <begin position="7"/>
        <end position="25"/>
    </location>
</feature>
<dbReference type="GO" id="GO:0006935">
    <property type="term" value="P:chemotaxis"/>
    <property type="evidence" value="ECO:0007669"/>
    <property type="project" value="UniProtKB-KW"/>
</dbReference>
<keyword evidence="6 10" id="KW-0472">Membrane</keyword>
<evidence type="ECO:0000256" key="9">
    <source>
        <dbReference type="PROSITE-ProRule" id="PRU00284"/>
    </source>
</evidence>
<dbReference type="PROSITE" id="PS50885">
    <property type="entry name" value="HAMP"/>
    <property type="match status" value="1"/>
</dbReference>
<dbReference type="GO" id="GO:0005886">
    <property type="term" value="C:plasma membrane"/>
    <property type="evidence" value="ECO:0007669"/>
    <property type="project" value="UniProtKB-SubCell"/>
</dbReference>
<keyword evidence="7 9" id="KW-0807">Transducer</keyword>
<evidence type="ECO:0000256" key="5">
    <source>
        <dbReference type="ARBA" id="ARBA00022989"/>
    </source>
</evidence>
<dbReference type="Gene3D" id="1.10.8.500">
    <property type="entry name" value="HAMP domain in histidine kinase"/>
    <property type="match status" value="1"/>
</dbReference>
<reference evidence="13" key="2">
    <citation type="submission" date="2020-09" db="EMBL/GenBank/DDBJ databases">
        <authorList>
            <person name="Sun Q."/>
            <person name="Zhou Y."/>
        </authorList>
    </citation>
    <scope>NUCLEOTIDE SEQUENCE</scope>
    <source>
        <strain evidence="13">CGMCC 1.15760</strain>
    </source>
</reference>
<evidence type="ECO:0000256" key="10">
    <source>
        <dbReference type="SAM" id="Phobius"/>
    </source>
</evidence>
<dbReference type="SMART" id="SM00304">
    <property type="entry name" value="HAMP"/>
    <property type="match status" value="1"/>
</dbReference>
<dbReference type="SUPFAM" id="SSF58104">
    <property type="entry name" value="Methyl-accepting chemotaxis protein (MCP) signaling domain"/>
    <property type="match status" value="1"/>
</dbReference>
<protein>
    <submittedName>
        <fullName evidence="13">Methyl-accepting chemotaxis protein McpC</fullName>
    </submittedName>
</protein>
<evidence type="ECO:0000256" key="2">
    <source>
        <dbReference type="ARBA" id="ARBA00022475"/>
    </source>
</evidence>
<dbReference type="PROSITE" id="PS50111">
    <property type="entry name" value="CHEMOTAXIS_TRANSDUC_2"/>
    <property type="match status" value="1"/>
</dbReference>
<evidence type="ECO:0000256" key="6">
    <source>
        <dbReference type="ARBA" id="ARBA00023136"/>
    </source>
</evidence>
<evidence type="ECO:0000259" key="11">
    <source>
        <dbReference type="PROSITE" id="PS50111"/>
    </source>
</evidence>
<sequence>MGIRTKIMVLIASVLIVTTVSFIGMTTNDVKTTVQQSTQQEGEREVDRFSTLVDNYFSEYERDVAVYANLTEVLAFAEQKNNDITAKDIQNIFSHYVGVKDELFQLFMGLEDDTFVNYPADGLMEEPSYKPTEKMWYKEAIANPDQVIVGDAYPYHNNDKELLVPVSKAIVKNGKPIGVLALDLPLEKVNTMLNQFEIAYGGFVFVVDGKGTIVVHPTDQGENINKSAVLEQALASPTQHDKFTIDGATRHLYYNEVDNFRTGVVFMEKEMYKSLTQMQVKSLVIAGVILVISLLIALLFTRKLTRPLHQVMQQIEVIKEGDLSQEIVVDTKDDIGKLAVNFNEMLQKLRQSFVAIHQSSGQLAKESQELNRIAIENASTSDQVAKAISEVAEGAAEQAENIEAIQATTDTINQSFDHLNQSAHEMQTKSEQTIEVSLNGKTVIDDLQTQSNDTISSIQHTETRMTELTTLMRKIESITDVINAISEQTNLLALNASIEAARAGDAGKGFAVVAQEVRKLAEESHRSSNDIAQLILQVSHTLENTTKEMLHTKERIIAQSTGVTRTGEALKNIELNMSALNDDVHHLYAGIERLMGAQQEATYQITQIAAISQQSAAAAEEISASAEQQSSMVNQMQDVANQVREESETLDTTIRQFRV</sequence>
<dbReference type="InterPro" id="IPR003660">
    <property type="entry name" value="HAMP_dom"/>
</dbReference>
<dbReference type="InterPro" id="IPR033479">
    <property type="entry name" value="dCache_1"/>
</dbReference>
<evidence type="ECO:0000256" key="4">
    <source>
        <dbReference type="ARBA" id="ARBA00022692"/>
    </source>
</evidence>
<organism evidence="13 14">
    <name type="scientific">Lysinibacillus alkalisoli</name>
    <dbReference type="NCBI Taxonomy" id="1911548"/>
    <lineage>
        <taxon>Bacteria</taxon>
        <taxon>Bacillati</taxon>
        <taxon>Bacillota</taxon>
        <taxon>Bacilli</taxon>
        <taxon>Bacillales</taxon>
        <taxon>Bacillaceae</taxon>
        <taxon>Lysinibacillus</taxon>
    </lineage>
</organism>
<comment type="caution">
    <text evidence="13">The sequence shown here is derived from an EMBL/GenBank/DDBJ whole genome shotgun (WGS) entry which is preliminary data.</text>
</comment>
<proteinExistence type="inferred from homology"/>
<dbReference type="Pfam" id="PF02743">
    <property type="entry name" value="dCache_1"/>
    <property type="match status" value="1"/>
</dbReference>
<dbReference type="AlphaFoldDB" id="A0A917GAC9"/>
<feature type="domain" description="HAMP" evidence="12">
    <location>
        <begin position="302"/>
        <end position="354"/>
    </location>
</feature>
<dbReference type="PANTHER" id="PTHR32089">
    <property type="entry name" value="METHYL-ACCEPTING CHEMOTAXIS PROTEIN MCPB"/>
    <property type="match status" value="1"/>
</dbReference>
<dbReference type="SMART" id="SM00283">
    <property type="entry name" value="MA"/>
    <property type="match status" value="1"/>
</dbReference>
<comment type="subcellular location">
    <subcellularLocation>
        <location evidence="1">Cell membrane</location>
        <topology evidence="1">Multi-pass membrane protein</topology>
    </subcellularLocation>
</comment>
<dbReference type="Pfam" id="PF00015">
    <property type="entry name" value="MCPsignal"/>
    <property type="match status" value="1"/>
</dbReference>
<keyword evidence="5 10" id="KW-1133">Transmembrane helix</keyword>
<dbReference type="CDD" id="cd06225">
    <property type="entry name" value="HAMP"/>
    <property type="match status" value="1"/>
</dbReference>
<dbReference type="Gene3D" id="1.10.287.950">
    <property type="entry name" value="Methyl-accepting chemotaxis protein"/>
    <property type="match status" value="1"/>
</dbReference>
<accession>A0A917GAC9</accession>
<evidence type="ECO:0000313" key="14">
    <source>
        <dbReference type="Proteomes" id="UP000616608"/>
    </source>
</evidence>
<feature type="domain" description="Methyl-accepting transducer" evidence="11">
    <location>
        <begin position="373"/>
        <end position="630"/>
    </location>
</feature>
<keyword evidence="2" id="KW-1003">Cell membrane</keyword>
<keyword evidence="14" id="KW-1185">Reference proteome</keyword>
<feature type="transmembrane region" description="Helical" evidence="10">
    <location>
        <begin position="283"/>
        <end position="300"/>
    </location>
</feature>
<dbReference type="CDD" id="cd12913">
    <property type="entry name" value="PDC1_MCP_like"/>
    <property type="match status" value="1"/>
</dbReference>
<dbReference type="RefSeq" id="WP_188615910.1">
    <property type="nucleotide sequence ID" value="NZ_BMJT01000015.1"/>
</dbReference>
<evidence type="ECO:0000256" key="8">
    <source>
        <dbReference type="ARBA" id="ARBA00029447"/>
    </source>
</evidence>